<keyword evidence="1" id="KW-0472">Membrane</keyword>
<comment type="caution">
    <text evidence="2">The sequence shown here is derived from an EMBL/GenBank/DDBJ whole genome shotgun (WGS) entry which is preliminary data.</text>
</comment>
<gene>
    <name evidence="2" type="ORF">FHS19_003271</name>
</gene>
<accession>A0A839TVA5</accession>
<keyword evidence="1" id="KW-0812">Transmembrane</keyword>
<name>A0A839TVA5_9BACL</name>
<reference evidence="2 3" key="1">
    <citation type="submission" date="2020-08" db="EMBL/GenBank/DDBJ databases">
        <title>Genomic Encyclopedia of Type Strains, Phase III (KMG-III): the genomes of soil and plant-associated and newly described type strains.</title>
        <authorList>
            <person name="Whitman W."/>
        </authorList>
    </citation>
    <scope>NUCLEOTIDE SEQUENCE [LARGE SCALE GENOMIC DNA]</scope>
    <source>
        <strain evidence="2 3">CECT 5831</strain>
    </source>
</reference>
<dbReference type="AlphaFoldDB" id="A0A839TVA5"/>
<keyword evidence="1" id="KW-1133">Transmembrane helix</keyword>
<sequence length="91" mass="10516">MQWLLPELPSTNTILTFLVTLIINGCMKQHIVFYDLGKDGYNNIILEQTYNGLMSGDKNIVPLKVAILAAFLFYRYKFLSQAKDKNLYRLP</sequence>
<feature type="transmembrane region" description="Helical" evidence="1">
    <location>
        <begin position="60"/>
        <end position="76"/>
    </location>
</feature>
<dbReference type="Proteomes" id="UP000517523">
    <property type="component" value="Unassembled WGS sequence"/>
</dbReference>
<organism evidence="2 3">
    <name type="scientific">Paenibacillus rhizosphaerae</name>
    <dbReference type="NCBI Taxonomy" id="297318"/>
    <lineage>
        <taxon>Bacteria</taxon>
        <taxon>Bacillati</taxon>
        <taxon>Bacillota</taxon>
        <taxon>Bacilli</taxon>
        <taxon>Bacillales</taxon>
        <taxon>Paenibacillaceae</taxon>
        <taxon>Paenibacillus</taxon>
    </lineage>
</organism>
<evidence type="ECO:0000256" key="1">
    <source>
        <dbReference type="SAM" id="Phobius"/>
    </source>
</evidence>
<proteinExistence type="predicted"/>
<evidence type="ECO:0000313" key="3">
    <source>
        <dbReference type="Proteomes" id="UP000517523"/>
    </source>
</evidence>
<dbReference type="EMBL" id="JACHXJ010000002">
    <property type="protein sequence ID" value="MBB3128617.1"/>
    <property type="molecule type" value="Genomic_DNA"/>
</dbReference>
<evidence type="ECO:0000313" key="2">
    <source>
        <dbReference type="EMBL" id="MBB3128617.1"/>
    </source>
</evidence>
<protein>
    <submittedName>
        <fullName evidence="2">Uncharacterized protein</fullName>
    </submittedName>
</protein>